<feature type="transmembrane region" description="Helical" evidence="21">
    <location>
        <begin position="250"/>
        <end position="276"/>
    </location>
</feature>
<dbReference type="InterPro" id="IPR002000">
    <property type="entry name" value="Lysosome-assoc_membr_glycop"/>
</dbReference>
<dbReference type="PANTHER" id="PTHR11506">
    <property type="entry name" value="LYSOSOME-ASSOCIATED MEMBRANE GLYCOPROTEIN"/>
    <property type="match status" value="1"/>
</dbReference>
<keyword evidence="8" id="KW-0967">Endosome</keyword>
<evidence type="ECO:0000256" key="8">
    <source>
        <dbReference type="ARBA" id="ARBA00022753"/>
    </source>
</evidence>
<sequence>MEMKVTCRKMLFLGTAILICLHAVGAANETTTTTAAPITTPTPTPTPAFPDNIGSWNVTDGNVTCIMIHAGIRLNVNYTDINNSTRLALIDIPSSAAANGSCDDANVQYVKFSWFYSESHALENTLTIVFQANATNKNDSGTPPATPIPVGKFAIIKISAELNKDTKLFPNATDIGNPFSFDQQNLVVFPTTLNHSFACAAETAIGTTTQDLSLQLQNSQIEAFKKGPVASGVFSTAEHCSADEISSGSMIGTVIITILIIVLLALGAAALVTYVLKKRRATASGYENM</sequence>
<evidence type="ECO:0000256" key="21">
    <source>
        <dbReference type="SAM" id="Phobius"/>
    </source>
</evidence>
<evidence type="ECO:0000256" key="6">
    <source>
        <dbReference type="ARBA" id="ARBA00022692"/>
    </source>
</evidence>
<keyword evidence="13" id="KW-0966">Cell projection</keyword>
<reference evidence="24 25" key="1">
    <citation type="submission" date="2024-08" db="EMBL/GenBank/DDBJ databases">
        <authorList>
            <person name="Cucini C."/>
            <person name="Frati F."/>
        </authorList>
    </citation>
    <scope>NUCLEOTIDE SEQUENCE [LARGE SCALE GENOMIC DNA]</scope>
</reference>
<evidence type="ECO:0000256" key="9">
    <source>
        <dbReference type="ARBA" id="ARBA00022989"/>
    </source>
</evidence>
<evidence type="ECO:0000256" key="13">
    <source>
        <dbReference type="ARBA" id="ARBA00023273"/>
    </source>
</evidence>
<feature type="signal peptide" evidence="22">
    <location>
        <begin position="1"/>
        <end position="26"/>
    </location>
</feature>
<dbReference type="PANTHER" id="PTHR11506:SF35">
    <property type="entry name" value="LYSOSOME-ASSOCIATED MEMBRANE GLYCOPROTEIN 5"/>
    <property type="match status" value="1"/>
</dbReference>
<protein>
    <recommendedName>
        <fullName evidence="18">Lysosome-associated membrane glycoprotein 5</fullName>
    </recommendedName>
    <alternativeName>
        <fullName evidence="19">Lysosome-associated membrane protein 5</fullName>
    </alternativeName>
</protein>
<keyword evidence="7 22" id="KW-0732">Signal</keyword>
<feature type="chain" id="PRO_5045434256" description="Lysosome-associated membrane glycoprotein 5" evidence="22">
    <location>
        <begin position="27"/>
        <end position="289"/>
    </location>
</feature>
<evidence type="ECO:0000256" key="22">
    <source>
        <dbReference type="SAM" id="SignalP"/>
    </source>
</evidence>
<evidence type="ECO:0000256" key="5">
    <source>
        <dbReference type="ARBA" id="ARBA00009644"/>
    </source>
</evidence>
<evidence type="ECO:0000256" key="2">
    <source>
        <dbReference type="ARBA" id="ARBA00004158"/>
    </source>
</evidence>
<comment type="similarity">
    <text evidence="5 20">Belongs to the LAMP family.</text>
</comment>
<evidence type="ECO:0000256" key="18">
    <source>
        <dbReference type="ARBA" id="ARBA00074379"/>
    </source>
</evidence>
<evidence type="ECO:0000256" key="7">
    <source>
        <dbReference type="ARBA" id="ARBA00022729"/>
    </source>
</evidence>
<dbReference type="EMBL" id="CAXLJM020000122">
    <property type="protein sequence ID" value="CAL8138184.1"/>
    <property type="molecule type" value="Genomic_DNA"/>
</dbReference>
<evidence type="ECO:0000256" key="15">
    <source>
        <dbReference type="ARBA" id="ARBA00029428"/>
    </source>
</evidence>
<dbReference type="PROSITE" id="PS51407">
    <property type="entry name" value="LAMP_3"/>
    <property type="match status" value="1"/>
</dbReference>
<accession>A0ABP1RY01</accession>
<evidence type="ECO:0000256" key="19">
    <source>
        <dbReference type="ARBA" id="ARBA00076257"/>
    </source>
</evidence>
<proteinExistence type="inferred from homology"/>
<evidence type="ECO:0000256" key="4">
    <source>
        <dbReference type="ARBA" id="ARBA00004279"/>
    </source>
</evidence>
<evidence type="ECO:0000256" key="1">
    <source>
        <dbReference type="ARBA" id="ARBA00004151"/>
    </source>
</evidence>
<organism evidence="24 25">
    <name type="scientific">Orchesella dallaii</name>
    <dbReference type="NCBI Taxonomy" id="48710"/>
    <lineage>
        <taxon>Eukaryota</taxon>
        <taxon>Metazoa</taxon>
        <taxon>Ecdysozoa</taxon>
        <taxon>Arthropoda</taxon>
        <taxon>Hexapoda</taxon>
        <taxon>Collembola</taxon>
        <taxon>Entomobryomorpha</taxon>
        <taxon>Entomobryoidea</taxon>
        <taxon>Orchesellidae</taxon>
        <taxon>Orchesellinae</taxon>
        <taxon>Orchesella</taxon>
    </lineage>
</organism>
<evidence type="ECO:0000256" key="11">
    <source>
        <dbReference type="ARBA" id="ARBA00023136"/>
    </source>
</evidence>
<feature type="domain" description="Lysosome-associated membrane glycoprotein 2-like luminal" evidence="23">
    <location>
        <begin position="53"/>
        <end position="135"/>
    </location>
</feature>
<comment type="caution">
    <text evidence="24">The sequence shown here is derived from an EMBL/GenBank/DDBJ whole genome shotgun (WGS) entry which is preliminary data.</text>
</comment>
<comment type="subcellular location">
    <subcellularLocation>
        <location evidence="4">Cell projection</location>
        <location evidence="4">Dendrite</location>
    </subcellularLocation>
    <subcellularLocation>
        <location evidence="17">Cell projection</location>
        <location evidence="17">Growth cone membrane</location>
        <topology evidence="17">Single-pass type I membrane protein</topology>
    </subcellularLocation>
    <subcellularLocation>
        <location evidence="15">Cytoplasmic vesicle</location>
        <location evidence="15">Secretory vesicle</location>
        <location evidence="15">Synaptic vesicle membrane</location>
        <topology evidence="15">Single-pass type I membrane protein</topology>
    </subcellularLocation>
    <subcellularLocation>
        <location evidence="2">Early endosome membrane</location>
        <topology evidence="2">Single-pass type I membrane protein</topology>
    </subcellularLocation>
    <subcellularLocation>
        <location evidence="1">Endoplasmic reticulum-Golgi intermediate compartment membrane</location>
        <topology evidence="1">Single-pass type I membrane protein</topology>
    </subcellularLocation>
    <subcellularLocation>
        <location evidence="20">Membrane</location>
        <topology evidence="20">Single-pass type I membrane protein</topology>
    </subcellularLocation>
    <subcellularLocation>
        <location evidence="3">Recycling endosome</location>
    </subcellularLocation>
</comment>
<dbReference type="Gene3D" id="2.40.160.110">
    <property type="match status" value="1"/>
</dbReference>
<keyword evidence="11 20" id="KW-0472">Membrane</keyword>
<evidence type="ECO:0000259" key="23">
    <source>
        <dbReference type="Pfam" id="PF01299"/>
    </source>
</evidence>
<keyword evidence="14" id="KW-0968">Cytoplasmic vesicle</keyword>
<comment type="caution">
    <text evidence="20">Lacks conserved residue(s) required for the propagation of feature annotation.</text>
</comment>
<keyword evidence="25" id="KW-1185">Reference proteome</keyword>
<evidence type="ECO:0000256" key="20">
    <source>
        <dbReference type="PROSITE-ProRule" id="PRU00740"/>
    </source>
</evidence>
<keyword evidence="12" id="KW-0325">Glycoprotein</keyword>
<keyword evidence="6 20" id="KW-0812">Transmembrane</keyword>
<evidence type="ECO:0000256" key="16">
    <source>
        <dbReference type="ARBA" id="ARBA00053950"/>
    </source>
</evidence>
<dbReference type="Pfam" id="PF01299">
    <property type="entry name" value="Lamp2-like_luminal"/>
    <property type="match status" value="1"/>
</dbReference>
<evidence type="ECO:0000256" key="12">
    <source>
        <dbReference type="ARBA" id="ARBA00023180"/>
    </source>
</evidence>
<evidence type="ECO:0000256" key="3">
    <source>
        <dbReference type="ARBA" id="ARBA00004172"/>
    </source>
</evidence>
<name>A0ABP1RY01_9HEXA</name>
<dbReference type="Proteomes" id="UP001642540">
    <property type="component" value="Unassembled WGS sequence"/>
</dbReference>
<dbReference type="InterPro" id="IPR048528">
    <property type="entry name" value="Lamp2-like_luminal"/>
</dbReference>
<comment type="function">
    <text evidence="16">Plays a role in short-term synaptic plasticity in a subset of GABAergic neurons in the brain.</text>
</comment>
<evidence type="ECO:0000256" key="17">
    <source>
        <dbReference type="ARBA" id="ARBA00060492"/>
    </source>
</evidence>
<evidence type="ECO:0000256" key="14">
    <source>
        <dbReference type="ARBA" id="ARBA00023329"/>
    </source>
</evidence>
<evidence type="ECO:0000313" key="25">
    <source>
        <dbReference type="Proteomes" id="UP001642540"/>
    </source>
</evidence>
<keyword evidence="10" id="KW-0770">Synapse</keyword>
<evidence type="ECO:0000313" key="24">
    <source>
        <dbReference type="EMBL" id="CAL8138184.1"/>
    </source>
</evidence>
<keyword evidence="9 21" id="KW-1133">Transmembrane helix</keyword>
<evidence type="ECO:0000256" key="10">
    <source>
        <dbReference type="ARBA" id="ARBA00023018"/>
    </source>
</evidence>
<gene>
    <name evidence="24" type="ORF">ODALV1_LOCUS27252</name>
</gene>